<dbReference type="Proteomes" id="UP001148786">
    <property type="component" value="Unassembled WGS sequence"/>
</dbReference>
<feature type="compositionally biased region" description="Low complexity" evidence="1">
    <location>
        <begin position="974"/>
        <end position="983"/>
    </location>
</feature>
<feature type="domain" description="DNA2/NAM7 helicase-like C-terminal" evidence="2">
    <location>
        <begin position="567"/>
        <end position="725"/>
    </location>
</feature>
<organism evidence="3 4">
    <name type="scientific">Agrocybe chaxingu</name>
    <dbReference type="NCBI Taxonomy" id="84603"/>
    <lineage>
        <taxon>Eukaryota</taxon>
        <taxon>Fungi</taxon>
        <taxon>Dikarya</taxon>
        <taxon>Basidiomycota</taxon>
        <taxon>Agaricomycotina</taxon>
        <taxon>Agaricomycetes</taxon>
        <taxon>Agaricomycetidae</taxon>
        <taxon>Agaricales</taxon>
        <taxon>Agaricineae</taxon>
        <taxon>Strophariaceae</taxon>
        <taxon>Agrocybe</taxon>
    </lineage>
</organism>
<dbReference type="AlphaFoldDB" id="A0A9W8K033"/>
<feature type="region of interest" description="Disordered" evidence="1">
    <location>
        <begin position="881"/>
        <end position="998"/>
    </location>
</feature>
<dbReference type="PANTHER" id="PTHR10887">
    <property type="entry name" value="DNA2/NAM7 HELICASE FAMILY"/>
    <property type="match status" value="1"/>
</dbReference>
<evidence type="ECO:0000313" key="4">
    <source>
        <dbReference type="Proteomes" id="UP001148786"/>
    </source>
</evidence>
<protein>
    <recommendedName>
        <fullName evidence="2">DNA2/NAM7 helicase-like C-terminal domain-containing protein</fullName>
    </recommendedName>
</protein>
<dbReference type="InterPro" id="IPR047187">
    <property type="entry name" value="SF1_C_Upf1"/>
</dbReference>
<dbReference type="SUPFAM" id="SSF52540">
    <property type="entry name" value="P-loop containing nucleoside triphosphate hydrolases"/>
    <property type="match status" value="1"/>
</dbReference>
<evidence type="ECO:0000313" key="3">
    <source>
        <dbReference type="EMBL" id="KAJ3508070.1"/>
    </source>
</evidence>
<sequence>MDTIAQTILRDKTSFPPAIKVRHTSQVHAGDACRHLASGGPIGIAYHIDSQGKIDFIALSNLSLAFVIHFDYPHNNVPHGSAEFASVLQSGSEVPATDGVDICLVGFSLARTAVQVNSMTQRHVRGVDLSTLFCANARDPWSPARIVRERVSSNADSWDIARLWLGEESTARNDVCLQAWLAACVANNCPSEIMASVKVSTRFLSKSELACLADLVAQSDLLDYHKPKEVVNDFSSGGYNKEGKFEVHNERYKTRTRVVMTDEHGHEYTGNAKGAKGKRTTIRMHDKSRNIGALSTVKVLGRQEPTNPEKARDELLFLLLTSRKDLRTSPFVRTLWFPFWKDMHEPPDTVDDVYADSVIRKMRLNESQRAVVLAMVGERSVVVAHGPPGTGKTTTIAAASRIWDLCRFPVWIVAHSNVAVKNIAETLFKKEVDFKLIVSKEFYVEWHEHLYSEIQEKVRRSDELPTVKFAMERELGGSQVVLSTLSMISNPALHDNGTFDIIPVERLVIDEASQIDIFEFMHVLVRFQSSLQKVCFFGDPQQLPPFGQDKVSGMKTIFNLQHISRLNQDLFLNTQYRMPVPIGAFISTAVYKGRLISQHQVTHPSCLAFIDVPAPQGSEERAGTSWRNSGEAQTMVHLVRTYYKSTHFCVITPYDAQRAAIQKVLQKENLPWDSVYNLDSFQGNEADFVLVSVVRSSQPGFLVSLQRMNVLLTRCRKGLIVVTNREFLEFGGSGTLLGLLARHWLSRYDGTSWIDWRTVADATASLPGAPARPRQKLDTLRPFSVPGSAFSQPSFASNSFPSLRTNLPPKSPNFQNTELFPPLLQRKTPILPGSWKASNLPPFSYAFVARTPRGWSTRISARSIPDSTPYANVEADYWENDTDEPVSSSVSVSRQKDGGTIWGTRSNEMQKVPGDGRTSTHKYHPHSLLNKRTGPKKELEKPNLKYTRKPVNSSHTKSGRDAAHPSNVSSPARTSVPSTSVKSSKTKTAETQQPSKPLGFIRSFVKYS</sequence>
<dbReference type="PANTHER" id="PTHR10887:SF495">
    <property type="entry name" value="HELICASE SENATAXIN ISOFORM X1-RELATED"/>
    <property type="match status" value="1"/>
</dbReference>
<accession>A0A9W8K033</accession>
<proteinExistence type="predicted"/>
<dbReference type="InterPro" id="IPR027417">
    <property type="entry name" value="P-loop_NTPase"/>
</dbReference>
<dbReference type="InterPro" id="IPR041679">
    <property type="entry name" value="DNA2/NAM7-like_C"/>
</dbReference>
<evidence type="ECO:0000256" key="1">
    <source>
        <dbReference type="SAM" id="MobiDB-lite"/>
    </source>
</evidence>
<dbReference type="OrthoDB" id="6513042at2759"/>
<dbReference type="CDD" id="cd18808">
    <property type="entry name" value="SF1_C_Upf1"/>
    <property type="match status" value="1"/>
</dbReference>
<comment type="caution">
    <text evidence="3">The sequence shown here is derived from an EMBL/GenBank/DDBJ whole genome shotgun (WGS) entry which is preliminary data.</text>
</comment>
<dbReference type="InterPro" id="IPR045055">
    <property type="entry name" value="DNA2/NAM7-like"/>
</dbReference>
<dbReference type="Pfam" id="PF13087">
    <property type="entry name" value="AAA_12"/>
    <property type="match status" value="1"/>
</dbReference>
<name>A0A9W8K033_9AGAR</name>
<gene>
    <name evidence="3" type="ORF">NLJ89_g5956</name>
</gene>
<evidence type="ECO:0000259" key="2">
    <source>
        <dbReference type="Pfam" id="PF13087"/>
    </source>
</evidence>
<reference evidence="3" key="1">
    <citation type="submission" date="2022-07" db="EMBL/GenBank/DDBJ databases">
        <title>Genome Sequence of Agrocybe chaxingu.</title>
        <authorList>
            <person name="Buettner E."/>
        </authorList>
    </citation>
    <scope>NUCLEOTIDE SEQUENCE</scope>
    <source>
        <strain evidence="3">MP-N11</strain>
    </source>
</reference>
<keyword evidence="4" id="KW-1185">Reference proteome</keyword>
<dbReference type="Gene3D" id="3.40.50.300">
    <property type="entry name" value="P-loop containing nucleotide triphosphate hydrolases"/>
    <property type="match status" value="2"/>
</dbReference>
<dbReference type="EMBL" id="JANKHO010000597">
    <property type="protein sequence ID" value="KAJ3508070.1"/>
    <property type="molecule type" value="Genomic_DNA"/>
</dbReference>
<dbReference type="Pfam" id="PF13604">
    <property type="entry name" value="AAA_30"/>
    <property type="match status" value="1"/>
</dbReference>